<dbReference type="EMBL" id="CP012023">
    <property type="protein sequence ID" value="ALI54121.1"/>
    <property type="molecule type" value="Genomic_DNA"/>
</dbReference>
<name>A0A0P0A723_9RHOB</name>
<accession>A0A0P0A723</accession>
<evidence type="ECO:0000256" key="2">
    <source>
        <dbReference type="ARBA" id="ARBA00004418"/>
    </source>
</evidence>
<keyword evidence="4" id="KW-0813">Transport</keyword>
<evidence type="ECO:0000256" key="5">
    <source>
        <dbReference type="ARBA" id="ARBA00022475"/>
    </source>
</evidence>
<keyword evidence="5" id="KW-1003">Cell membrane</keyword>
<gene>
    <name evidence="9" type="ORF">IMCC12053_171</name>
</gene>
<organism evidence="9 10">
    <name type="scientific">Celeribacter marinus</name>
    <dbReference type="NCBI Taxonomy" id="1397108"/>
    <lineage>
        <taxon>Bacteria</taxon>
        <taxon>Pseudomonadati</taxon>
        <taxon>Pseudomonadota</taxon>
        <taxon>Alphaproteobacteria</taxon>
        <taxon>Rhodobacterales</taxon>
        <taxon>Roseobacteraceae</taxon>
        <taxon>Celeribacter</taxon>
    </lineage>
</organism>
<evidence type="ECO:0000256" key="4">
    <source>
        <dbReference type="ARBA" id="ARBA00022448"/>
    </source>
</evidence>
<dbReference type="CDD" id="cd13553">
    <property type="entry name" value="PBP2_NrtA_CpmA_like"/>
    <property type="match status" value="1"/>
</dbReference>
<proteinExistence type="inferred from homology"/>
<dbReference type="PATRIC" id="fig|1397108.4.peg.182"/>
<sequence>MKAVPVTCGYLPLVDSAPLIIAKELRFAAEVGLDLTLAQQPSWSALRDRLAFGALDFAHMLSPMPIAMSLGLGAAPSKIDALMVLAVNGTVIGISDALAQAMQAGGWRNTFDAPKSTADAVLNIADKPLRIGVPFPFSMHKLLVEYWLSKDPAFAAGNVEIITIPPPQMAGAVADNRIDMFCVGEPWGSVAVQKSGAHLILPSSAIWQSAPEKVLGARHDWIIQNRETTDRMIRATYLAAQWLEQPQNIPLAIEILASSDHLDLPDHAIEPALTGYIAANADCDPIHVPNFITFHKNAANFPWESQAQWIAARLNMPNNQRIFRSDIFRDAITPLGANIAKASQKPEGAMTRPTTIEGTKGPLILGPDTFFDGAIFDFGAGKMLKS</sequence>
<dbReference type="PANTHER" id="PTHR30024">
    <property type="entry name" value="ALIPHATIC SULFONATES-BINDING PROTEIN-RELATED"/>
    <property type="match status" value="1"/>
</dbReference>
<dbReference type="AlphaFoldDB" id="A0A0P0A723"/>
<dbReference type="STRING" id="1397108.IMCC12053_171"/>
<evidence type="ECO:0000256" key="8">
    <source>
        <dbReference type="ARBA" id="ARBA00023136"/>
    </source>
</evidence>
<comment type="subcellular location">
    <subcellularLocation>
        <location evidence="1">Endomembrane system</location>
    </subcellularLocation>
    <subcellularLocation>
        <location evidence="2">Periplasm</location>
    </subcellularLocation>
</comment>
<reference evidence="9 10" key="1">
    <citation type="submission" date="2015-05" db="EMBL/GenBank/DDBJ databases">
        <authorList>
            <person name="Wang D.B."/>
            <person name="Wang M."/>
        </authorList>
    </citation>
    <scope>NUCLEOTIDE SEQUENCE [LARGE SCALE GENOMIC DNA]</scope>
    <source>
        <strain evidence="9 10">IMCC 12053</strain>
    </source>
</reference>
<dbReference type="InterPro" id="IPR044527">
    <property type="entry name" value="NrtA/CpmA_ABC-bd_dom"/>
</dbReference>
<dbReference type="OrthoDB" id="570524at2"/>
<evidence type="ECO:0000256" key="1">
    <source>
        <dbReference type="ARBA" id="ARBA00004308"/>
    </source>
</evidence>
<evidence type="ECO:0000256" key="6">
    <source>
        <dbReference type="ARBA" id="ARBA00022519"/>
    </source>
</evidence>
<protein>
    <submittedName>
        <fullName evidence="9">Nitrate ABC transporter, nitrate-binding protein</fullName>
    </submittedName>
</protein>
<keyword evidence="6" id="KW-0997">Cell inner membrane</keyword>
<dbReference type="PANTHER" id="PTHR30024:SF47">
    <property type="entry name" value="TAURINE-BINDING PERIPLASMIC PROTEIN"/>
    <property type="match status" value="1"/>
</dbReference>
<evidence type="ECO:0000256" key="7">
    <source>
        <dbReference type="ARBA" id="ARBA00022729"/>
    </source>
</evidence>
<comment type="similarity">
    <text evidence="3">Belongs to the bacterial solute-binding protein SsuA/TauA family.</text>
</comment>
<evidence type="ECO:0000313" key="10">
    <source>
        <dbReference type="Proteomes" id="UP000064920"/>
    </source>
</evidence>
<evidence type="ECO:0000313" key="9">
    <source>
        <dbReference type="EMBL" id="ALI54121.1"/>
    </source>
</evidence>
<keyword evidence="10" id="KW-1185">Reference proteome</keyword>
<dbReference type="Pfam" id="PF13379">
    <property type="entry name" value="NMT1_2"/>
    <property type="match status" value="1"/>
</dbReference>
<keyword evidence="7" id="KW-0732">Signal</keyword>
<dbReference type="Proteomes" id="UP000064920">
    <property type="component" value="Chromosome"/>
</dbReference>
<dbReference type="SUPFAM" id="SSF53850">
    <property type="entry name" value="Periplasmic binding protein-like II"/>
    <property type="match status" value="1"/>
</dbReference>
<evidence type="ECO:0000256" key="3">
    <source>
        <dbReference type="ARBA" id="ARBA00010742"/>
    </source>
</evidence>
<dbReference type="GO" id="GO:0012505">
    <property type="term" value="C:endomembrane system"/>
    <property type="evidence" value="ECO:0007669"/>
    <property type="project" value="UniProtKB-SubCell"/>
</dbReference>
<dbReference type="KEGG" id="cmar:IMCC12053_171"/>
<dbReference type="Gene3D" id="3.40.190.10">
    <property type="entry name" value="Periplasmic binding protein-like II"/>
    <property type="match status" value="2"/>
</dbReference>
<dbReference type="RefSeq" id="WP_062214835.1">
    <property type="nucleotide sequence ID" value="NZ_CP012023.1"/>
</dbReference>
<keyword evidence="8" id="KW-0472">Membrane</keyword>
<dbReference type="GO" id="GO:0042597">
    <property type="term" value="C:periplasmic space"/>
    <property type="evidence" value="ECO:0007669"/>
    <property type="project" value="UniProtKB-SubCell"/>
</dbReference>